<proteinExistence type="predicted"/>
<feature type="non-terminal residue" evidence="1">
    <location>
        <position position="1"/>
    </location>
</feature>
<comment type="caution">
    <text evidence="1">The sequence shown here is derived from an EMBL/GenBank/DDBJ whole genome shotgun (WGS) entry which is preliminary data.</text>
</comment>
<gene>
    <name evidence="1" type="ORF">LCGC14_2343310</name>
</gene>
<evidence type="ECO:0000313" key="1">
    <source>
        <dbReference type="EMBL" id="KKL46668.1"/>
    </source>
</evidence>
<sequence length="48" mass="5389">EQNLVEAYFGPMRKTYDVFFTDAADSSGSLRLISYDEWIKVGDGEVAP</sequence>
<dbReference type="EMBL" id="LAZR01033944">
    <property type="protein sequence ID" value="KKL46668.1"/>
    <property type="molecule type" value="Genomic_DNA"/>
</dbReference>
<accession>A0A0F9CB96</accession>
<organism evidence="1">
    <name type="scientific">marine sediment metagenome</name>
    <dbReference type="NCBI Taxonomy" id="412755"/>
    <lineage>
        <taxon>unclassified sequences</taxon>
        <taxon>metagenomes</taxon>
        <taxon>ecological metagenomes</taxon>
    </lineage>
</organism>
<dbReference type="AlphaFoldDB" id="A0A0F9CB96"/>
<name>A0A0F9CB96_9ZZZZ</name>
<reference evidence="1" key="1">
    <citation type="journal article" date="2015" name="Nature">
        <title>Complex archaea that bridge the gap between prokaryotes and eukaryotes.</title>
        <authorList>
            <person name="Spang A."/>
            <person name="Saw J.H."/>
            <person name="Jorgensen S.L."/>
            <person name="Zaremba-Niedzwiedzka K."/>
            <person name="Martijn J."/>
            <person name="Lind A.E."/>
            <person name="van Eijk R."/>
            <person name="Schleper C."/>
            <person name="Guy L."/>
            <person name="Ettema T.J."/>
        </authorList>
    </citation>
    <scope>NUCLEOTIDE SEQUENCE</scope>
</reference>
<protein>
    <submittedName>
        <fullName evidence="1">Uncharacterized protein</fullName>
    </submittedName>
</protein>